<evidence type="ECO:0000313" key="3">
    <source>
        <dbReference type="Proteomes" id="UP000700596"/>
    </source>
</evidence>
<accession>A0A9P9DBL9</accession>
<dbReference type="OrthoDB" id="3886346at2759"/>
<gene>
    <name evidence="2" type="ORF">B0J11DRAFT_114690</name>
</gene>
<dbReference type="AlphaFoldDB" id="A0A9P9DBL9"/>
<reference evidence="2" key="1">
    <citation type="journal article" date="2021" name="Nat. Commun.">
        <title>Genetic determinants of endophytism in the Arabidopsis root mycobiome.</title>
        <authorList>
            <person name="Mesny F."/>
            <person name="Miyauchi S."/>
            <person name="Thiergart T."/>
            <person name="Pickel B."/>
            <person name="Atanasova L."/>
            <person name="Karlsson M."/>
            <person name="Huettel B."/>
            <person name="Barry K.W."/>
            <person name="Haridas S."/>
            <person name="Chen C."/>
            <person name="Bauer D."/>
            <person name="Andreopoulos W."/>
            <person name="Pangilinan J."/>
            <person name="LaButti K."/>
            <person name="Riley R."/>
            <person name="Lipzen A."/>
            <person name="Clum A."/>
            <person name="Drula E."/>
            <person name="Henrissat B."/>
            <person name="Kohler A."/>
            <person name="Grigoriev I.V."/>
            <person name="Martin F.M."/>
            <person name="Hacquard S."/>
        </authorList>
    </citation>
    <scope>NUCLEOTIDE SEQUENCE</scope>
    <source>
        <strain evidence="2">MPI-CAGE-CH-0243</strain>
    </source>
</reference>
<feature type="region of interest" description="Disordered" evidence="1">
    <location>
        <begin position="47"/>
        <end position="94"/>
    </location>
</feature>
<protein>
    <submittedName>
        <fullName evidence="2">Uncharacterized protein</fullName>
    </submittedName>
</protein>
<dbReference type="EMBL" id="JAGMWT010000015">
    <property type="protein sequence ID" value="KAH7115977.1"/>
    <property type="molecule type" value="Genomic_DNA"/>
</dbReference>
<evidence type="ECO:0000313" key="2">
    <source>
        <dbReference type="EMBL" id="KAH7115977.1"/>
    </source>
</evidence>
<name>A0A9P9DBL9_9PLEO</name>
<proteinExistence type="predicted"/>
<organism evidence="2 3">
    <name type="scientific">Dendryphion nanum</name>
    <dbReference type="NCBI Taxonomy" id="256645"/>
    <lineage>
        <taxon>Eukaryota</taxon>
        <taxon>Fungi</taxon>
        <taxon>Dikarya</taxon>
        <taxon>Ascomycota</taxon>
        <taxon>Pezizomycotina</taxon>
        <taxon>Dothideomycetes</taxon>
        <taxon>Pleosporomycetidae</taxon>
        <taxon>Pleosporales</taxon>
        <taxon>Torulaceae</taxon>
        <taxon>Dendryphion</taxon>
    </lineage>
</organism>
<sequence>MSDIDKAFTFLHENTPSWIKDVAAIEEKVFRLQEELAKLPVSRSPLKRRTGSVESIRDVDSPVDENSDPAAAPQIGLHPSRKRKTPSIHSVNAPGIPKYRSRMMVIVTYDGQIQKSFEALVRAIGTGRNMLRKAKMAAKAQEIAALALDEDSDGEDPYDFVNSKIGYRHRTGLSSLRSKGLVADDPGAATPTLAPTEIFDVPDKALESAQALCEKAAHQSLRDGDCRKELDGVRKHFEEIHERAAIEVAKYLAKKKEEDDAKAEAALITAEAPVEVEPTPVVPNIAPTPAPLVAAASPGGINIEVDDDDEDDMDFVMPPIRLTSRA</sequence>
<dbReference type="Proteomes" id="UP000700596">
    <property type="component" value="Unassembled WGS sequence"/>
</dbReference>
<keyword evidence="3" id="KW-1185">Reference proteome</keyword>
<evidence type="ECO:0000256" key="1">
    <source>
        <dbReference type="SAM" id="MobiDB-lite"/>
    </source>
</evidence>
<comment type="caution">
    <text evidence="2">The sequence shown here is derived from an EMBL/GenBank/DDBJ whole genome shotgun (WGS) entry which is preliminary data.</text>
</comment>